<gene>
    <name evidence="2" type="ORF">PCAMFM013_S010g000221</name>
</gene>
<organism evidence="2 3">
    <name type="scientific">Penicillium camemberti (strain FM 013)</name>
    <dbReference type="NCBI Taxonomy" id="1429867"/>
    <lineage>
        <taxon>Eukaryota</taxon>
        <taxon>Fungi</taxon>
        <taxon>Dikarya</taxon>
        <taxon>Ascomycota</taxon>
        <taxon>Pezizomycotina</taxon>
        <taxon>Eurotiomycetes</taxon>
        <taxon>Eurotiomycetidae</taxon>
        <taxon>Eurotiales</taxon>
        <taxon>Aspergillaceae</taxon>
        <taxon>Penicillium</taxon>
    </lineage>
</organism>
<dbReference type="Proteomes" id="UP000053732">
    <property type="component" value="Unassembled WGS sequence"/>
</dbReference>
<protein>
    <submittedName>
        <fullName evidence="2">Str. FM013</fullName>
    </submittedName>
</protein>
<name>A0A0G4PBU3_PENC3</name>
<sequence>MPYLGVTPTSLCEADYEHDIWLRHRANWRARSEAMAPYAHPGSHASTVGNRSLNQDCEKLRRDVERQWTEVRAHYARDTTSGQLHGAGNGHPNGNLGDQAK</sequence>
<accession>A0A0G4PBU3</accession>
<feature type="region of interest" description="Disordered" evidence="1">
    <location>
        <begin position="73"/>
        <end position="101"/>
    </location>
</feature>
<keyword evidence="3" id="KW-1185">Reference proteome</keyword>
<reference evidence="2 3" key="1">
    <citation type="journal article" date="2014" name="Nat. Commun.">
        <title>Multiple recent horizontal transfers of a large genomic region in cheese making fungi.</title>
        <authorList>
            <person name="Cheeseman K."/>
            <person name="Ropars J."/>
            <person name="Renault P."/>
            <person name="Dupont J."/>
            <person name="Gouzy J."/>
            <person name="Branca A."/>
            <person name="Abraham A.L."/>
            <person name="Ceppi M."/>
            <person name="Conseiller E."/>
            <person name="Debuchy R."/>
            <person name="Malagnac F."/>
            <person name="Goarin A."/>
            <person name="Silar P."/>
            <person name="Lacoste S."/>
            <person name="Sallet E."/>
            <person name="Bensimon A."/>
            <person name="Giraud T."/>
            <person name="Brygoo Y."/>
        </authorList>
    </citation>
    <scope>NUCLEOTIDE SEQUENCE [LARGE SCALE GENOMIC DNA]</scope>
    <source>
        <strain evidence="3">FM 013</strain>
    </source>
</reference>
<dbReference type="AlphaFoldDB" id="A0A0G4PBU3"/>
<evidence type="ECO:0000313" key="3">
    <source>
        <dbReference type="Proteomes" id="UP000053732"/>
    </source>
</evidence>
<evidence type="ECO:0000256" key="1">
    <source>
        <dbReference type="SAM" id="MobiDB-lite"/>
    </source>
</evidence>
<evidence type="ECO:0000313" key="2">
    <source>
        <dbReference type="EMBL" id="CRL23783.1"/>
    </source>
</evidence>
<proteinExistence type="predicted"/>
<dbReference type="EMBL" id="HG793143">
    <property type="protein sequence ID" value="CRL23783.1"/>
    <property type="molecule type" value="Genomic_DNA"/>
</dbReference>